<dbReference type="AlphaFoldDB" id="A0A1G9LDK1"/>
<evidence type="ECO:0000313" key="13">
    <source>
        <dbReference type="EMBL" id="SDL59954.1"/>
    </source>
</evidence>
<dbReference type="InterPro" id="IPR006260">
    <property type="entry name" value="TonB/TolA_C"/>
</dbReference>
<feature type="region of interest" description="Disordered" evidence="10">
    <location>
        <begin position="63"/>
        <end position="82"/>
    </location>
</feature>
<organism evidence="13 14">
    <name type="scientific">Franzmannia pantelleriensis</name>
    <dbReference type="NCBI Taxonomy" id="48727"/>
    <lineage>
        <taxon>Bacteria</taxon>
        <taxon>Pseudomonadati</taxon>
        <taxon>Pseudomonadota</taxon>
        <taxon>Gammaproteobacteria</taxon>
        <taxon>Oceanospirillales</taxon>
        <taxon>Halomonadaceae</taxon>
        <taxon>Franzmannia</taxon>
    </lineage>
</organism>
<dbReference type="Pfam" id="PF03544">
    <property type="entry name" value="TonB_C"/>
    <property type="match status" value="1"/>
</dbReference>
<dbReference type="RefSeq" id="WP_089658062.1">
    <property type="nucleotide sequence ID" value="NZ_FNGH01000005.1"/>
</dbReference>
<sequence>MASVGDAIDYAPVTRAYRRWLAWALAIVLHLAVLGGVASWTLSPEVVERTSIDVVLVSQPDREPVDSDSIAEADQQARGDTHASAAAASLAAADQALTAPAVEAGELTPDLAATPAAPLTAVVSASEGASSPTRVDPALAQVPALADPRPEAHAGARDSRDLLGQAALSQRQQGEAATLAAEQAGDARQAAREAAEARYIEAWTRRIETYGNRDYPAPPHLDGELRIRVVIGRDGQLRQSEVVQSSPHPELDRVALATVRGAAPYPPFDDALGALDSLSITRVWRFGKGNHIGVQ</sequence>
<dbReference type="GO" id="GO:0015031">
    <property type="term" value="P:protein transport"/>
    <property type="evidence" value="ECO:0007669"/>
    <property type="project" value="UniProtKB-KW"/>
</dbReference>
<comment type="similarity">
    <text evidence="2">Belongs to the TonB family.</text>
</comment>
<dbReference type="GO" id="GO:0098797">
    <property type="term" value="C:plasma membrane protein complex"/>
    <property type="evidence" value="ECO:0007669"/>
    <property type="project" value="TreeGrafter"/>
</dbReference>
<evidence type="ECO:0000256" key="5">
    <source>
        <dbReference type="ARBA" id="ARBA00022519"/>
    </source>
</evidence>
<dbReference type="InterPro" id="IPR037682">
    <property type="entry name" value="TonB_C"/>
</dbReference>
<dbReference type="PANTHER" id="PTHR33446:SF11">
    <property type="entry name" value="TONB3"/>
    <property type="match status" value="1"/>
</dbReference>
<keyword evidence="9 11" id="KW-0472">Membrane</keyword>
<proteinExistence type="inferred from homology"/>
<evidence type="ECO:0000256" key="4">
    <source>
        <dbReference type="ARBA" id="ARBA00022475"/>
    </source>
</evidence>
<name>A0A1G9LDK1_9GAMM</name>
<evidence type="ECO:0000256" key="7">
    <source>
        <dbReference type="ARBA" id="ARBA00022927"/>
    </source>
</evidence>
<keyword evidence="4" id="KW-1003">Cell membrane</keyword>
<dbReference type="EMBL" id="FNGH01000005">
    <property type="protein sequence ID" value="SDL59954.1"/>
    <property type="molecule type" value="Genomic_DNA"/>
</dbReference>
<keyword evidence="6 11" id="KW-0812">Transmembrane</keyword>
<dbReference type="GO" id="GO:0031992">
    <property type="term" value="F:energy transducer activity"/>
    <property type="evidence" value="ECO:0007669"/>
    <property type="project" value="TreeGrafter"/>
</dbReference>
<reference evidence="14" key="1">
    <citation type="submission" date="2016-10" db="EMBL/GenBank/DDBJ databases">
        <authorList>
            <person name="Varghese N."/>
            <person name="Submissions S."/>
        </authorList>
    </citation>
    <scope>NUCLEOTIDE SEQUENCE [LARGE SCALE GENOMIC DNA]</scope>
    <source>
        <strain evidence="14">AAP</strain>
    </source>
</reference>
<keyword evidence="3" id="KW-0813">Transport</keyword>
<evidence type="ECO:0000256" key="1">
    <source>
        <dbReference type="ARBA" id="ARBA00004383"/>
    </source>
</evidence>
<keyword evidence="14" id="KW-1185">Reference proteome</keyword>
<evidence type="ECO:0000256" key="2">
    <source>
        <dbReference type="ARBA" id="ARBA00006555"/>
    </source>
</evidence>
<comment type="subcellular location">
    <subcellularLocation>
        <location evidence="1">Cell inner membrane</location>
        <topology evidence="1">Single-pass membrane protein</topology>
        <orientation evidence="1">Periplasmic side</orientation>
    </subcellularLocation>
</comment>
<evidence type="ECO:0000256" key="11">
    <source>
        <dbReference type="SAM" id="Phobius"/>
    </source>
</evidence>
<dbReference type="PANTHER" id="PTHR33446">
    <property type="entry name" value="PROTEIN TONB-RELATED"/>
    <property type="match status" value="1"/>
</dbReference>
<dbReference type="Proteomes" id="UP000199107">
    <property type="component" value="Unassembled WGS sequence"/>
</dbReference>
<dbReference type="SUPFAM" id="SSF74653">
    <property type="entry name" value="TolA/TonB C-terminal domain"/>
    <property type="match status" value="1"/>
</dbReference>
<feature type="transmembrane region" description="Helical" evidence="11">
    <location>
        <begin position="20"/>
        <end position="42"/>
    </location>
</feature>
<accession>A0A1G9LDK1</accession>
<dbReference type="GO" id="GO:0055085">
    <property type="term" value="P:transmembrane transport"/>
    <property type="evidence" value="ECO:0007669"/>
    <property type="project" value="InterPro"/>
</dbReference>
<evidence type="ECO:0000256" key="9">
    <source>
        <dbReference type="ARBA" id="ARBA00023136"/>
    </source>
</evidence>
<evidence type="ECO:0000313" key="14">
    <source>
        <dbReference type="Proteomes" id="UP000199107"/>
    </source>
</evidence>
<dbReference type="OrthoDB" id="9803361at2"/>
<protein>
    <submittedName>
        <fullName evidence="13">Protein TonB</fullName>
    </submittedName>
</protein>
<keyword evidence="7" id="KW-0653">Protein transport</keyword>
<dbReference type="Gene3D" id="3.30.1150.10">
    <property type="match status" value="1"/>
</dbReference>
<feature type="domain" description="TonB C-terminal" evidence="12">
    <location>
        <begin position="221"/>
        <end position="274"/>
    </location>
</feature>
<gene>
    <name evidence="13" type="ORF">SAMN05192555_105238</name>
</gene>
<evidence type="ECO:0000256" key="10">
    <source>
        <dbReference type="SAM" id="MobiDB-lite"/>
    </source>
</evidence>
<dbReference type="STRING" id="48727.SAMN05192555_105238"/>
<keyword evidence="5" id="KW-0997">Cell inner membrane</keyword>
<evidence type="ECO:0000256" key="6">
    <source>
        <dbReference type="ARBA" id="ARBA00022692"/>
    </source>
</evidence>
<evidence type="ECO:0000259" key="12">
    <source>
        <dbReference type="Pfam" id="PF03544"/>
    </source>
</evidence>
<evidence type="ECO:0000256" key="8">
    <source>
        <dbReference type="ARBA" id="ARBA00022989"/>
    </source>
</evidence>
<keyword evidence="8 11" id="KW-1133">Transmembrane helix</keyword>
<evidence type="ECO:0000256" key="3">
    <source>
        <dbReference type="ARBA" id="ARBA00022448"/>
    </source>
</evidence>
<dbReference type="InterPro" id="IPR051045">
    <property type="entry name" value="TonB-dependent_transducer"/>
</dbReference>
<dbReference type="NCBIfam" id="TIGR01352">
    <property type="entry name" value="tonB_Cterm"/>
    <property type="match status" value="1"/>
</dbReference>